<proteinExistence type="predicted"/>
<dbReference type="PIRSF" id="PIRSF030802">
    <property type="entry name" value="UCP030802"/>
    <property type="match status" value="1"/>
</dbReference>
<evidence type="ECO:0000313" key="2">
    <source>
        <dbReference type="Proteomes" id="UP000256486"/>
    </source>
</evidence>
<organism evidence="1 2">
    <name type="scientific">Subtercola boreus</name>
    <dbReference type="NCBI Taxonomy" id="120213"/>
    <lineage>
        <taxon>Bacteria</taxon>
        <taxon>Bacillati</taxon>
        <taxon>Actinomycetota</taxon>
        <taxon>Actinomycetes</taxon>
        <taxon>Micrococcales</taxon>
        <taxon>Microbacteriaceae</taxon>
        <taxon>Subtercola</taxon>
    </lineage>
</organism>
<sequence length="293" mass="31226">MSEGTPTVANTPTVASTPTTLAACDLDRTLIYSPRAFWLDTADADAPGMVVSELYQGAPISFMTRRAEALLVELRAVSVFVPVTTRTVIQYQRVQLPGPVPEYAITSNGGVLLVDGVSDAAWAASVRHRLAEQAAPIAEVTALLEDPLAAPWILKVNDAENLFVYAIVDRPALPTAWLEQLEATCHAFGWSVSVQGRKLYCVPHAVTKSDAVAEVRRRSGASTVLAAGDSLLDQRMLEHADLAFRPAHGELEEAGYAHGNLTITGSVGILAGEELLQLMIAACRGRRAADLAG</sequence>
<keyword evidence="2" id="KW-1185">Reference proteome</keyword>
<evidence type="ECO:0008006" key="3">
    <source>
        <dbReference type="Google" id="ProtNLM"/>
    </source>
</evidence>
<dbReference type="AlphaFoldDB" id="A0A3E0VDH4"/>
<gene>
    <name evidence="1" type="ORF">B7R54_01100</name>
</gene>
<evidence type="ECO:0000313" key="1">
    <source>
        <dbReference type="EMBL" id="RFA07966.1"/>
    </source>
</evidence>
<dbReference type="Proteomes" id="UP000256486">
    <property type="component" value="Unassembled WGS sequence"/>
</dbReference>
<dbReference type="RefSeq" id="WP_116413385.1">
    <property type="nucleotide sequence ID" value="NZ_NBWZ01000001.1"/>
</dbReference>
<dbReference type="OrthoDB" id="1666512at2"/>
<protein>
    <recommendedName>
        <fullName evidence="3">HAD family hydrolase</fullName>
    </recommendedName>
</protein>
<reference evidence="1 2" key="1">
    <citation type="submission" date="2017-04" db="EMBL/GenBank/DDBJ databases">
        <title>Comparative genome analysis of Subtercola boreus.</title>
        <authorList>
            <person name="Cho Y.-J."/>
            <person name="Cho A."/>
            <person name="Kim O.-S."/>
            <person name="Lee J.-I."/>
        </authorList>
    </citation>
    <scope>NUCLEOTIDE SEQUENCE [LARGE SCALE GENOMIC DNA]</scope>
    <source>
        <strain evidence="1 2">K300</strain>
    </source>
</reference>
<comment type="caution">
    <text evidence="1">The sequence shown here is derived from an EMBL/GenBank/DDBJ whole genome shotgun (WGS) entry which is preliminary data.</text>
</comment>
<accession>A0A3E0VDH4</accession>
<dbReference type="InterPro" id="IPR036412">
    <property type="entry name" value="HAD-like_sf"/>
</dbReference>
<dbReference type="InterPro" id="IPR023214">
    <property type="entry name" value="HAD_sf"/>
</dbReference>
<dbReference type="InterPro" id="IPR024197">
    <property type="entry name" value="TPP-like"/>
</dbReference>
<name>A0A3E0VDH4_9MICO</name>
<dbReference type="EMBL" id="NBWZ01000001">
    <property type="protein sequence ID" value="RFA07966.1"/>
    <property type="molecule type" value="Genomic_DNA"/>
</dbReference>
<dbReference type="SUPFAM" id="SSF56784">
    <property type="entry name" value="HAD-like"/>
    <property type="match status" value="1"/>
</dbReference>
<dbReference type="Gene3D" id="3.40.50.1000">
    <property type="entry name" value="HAD superfamily/HAD-like"/>
    <property type="match status" value="1"/>
</dbReference>